<keyword evidence="4" id="KW-1185">Reference proteome</keyword>
<evidence type="ECO:0000256" key="2">
    <source>
        <dbReference type="ARBA" id="ARBA00023125"/>
    </source>
</evidence>
<dbReference type="GO" id="GO:0009307">
    <property type="term" value="P:DNA restriction-modification system"/>
    <property type="evidence" value="ECO:0007669"/>
    <property type="project" value="UniProtKB-KW"/>
</dbReference>
<evidence type="ECO:0000313" key="4">
    <source>
        <dbReference type="Proteomes" id="UP000018466"/>
    </source>
</evidence>
<sequence>MERLSEKEWKEFGYEKFFALQKQKNKLSATDCSYDGKTPVYASQSQNNGVMGFTNGEPEIDIKRYRYLIFGDHTRCMNLVQCSFSAADNVKILKSNGLNMDDLAFIAVAWEKRIPDMGYARHWRKAKTVGISLPVDYKGNPDYNYMTLYSAKVRGVCS</sequence>
<dbReference type="InterPro" id="IPR044946">
    <property type="entry name" value="Restrct_endonuc_typeI_TRD_sf"/>
</dbReference>
<name>A0AA36Y4L5_9FIRM</name>
<dbReference type="AlphaFoldDB" id="A0AA36Y4L5"/>
<comment type="caution">
    <text evidence="3">The sequence shown here is derived from an EMBL/GenBank/DDBJ whole genome shotgun (WGS) entry which is preliminary data.</text>
</comment>
<protein>
    <submittedName>
        <fullName evidence="3">Uncharacterized protein</fullName>
    </submittedName>
</protein>
<gene>
    <name evidence="3" type="ORF">HMPREF9623_01320</name>
</gene>
<evidence type="ECO:0000313" key="3">
    <source>
        <dbReference type="EMBL" id="EHO16621.1"/>
    </source>
</evidence>
<keyword evidence="2" id="KW-0238">DNA-binding</keyword>
<proteinExistence type="predicted"/>
<reference evidence="3 4" key="1">
    <citation type="submission" date="2011-10" db="EMBL/GenBank/DDBJ databases">
        <title>The Genome Sequence of Lachnospiraceae bacterium ACC2.</title>
        <authorList>
            <consortium name="The Broad Institute Genome Sequencing Platform"/>
            <person name="Earl A."/>
            <person name="Ward D."/>
            <person name="Feldgarden M."/>
            <person name="Gevers D."/>
            <person name="Sizova M."/>
            <person name="Hazen A."/>
            <person name="Epstein S."/>
            <person name="Young S.K."/>
            <person name="Zeng Q."/>
            <person name="Gargeya S."/>
            <person name="Fitzgerald M."/>
            <person name="Haas B."/>
            <person name="Abouelleil A."/>
            <person name="Alvarado L."/>
            <person name="Arachchi H.M."/>
            <person name="Berlin A."/>
            <person name="Brown A."/>
            <person name="Chapman S.B."/>
            <person name="Chen Z."/>
            <person name="Dunbar C."/>
            <person name="Freedman E."/>
            <person name="Gearin G."/>
            <person name="Goldberg J."/>
            <person name="Griggs A."/>
            <person name="Gujja S."/>
            <person name="Heiman D."/>
            <person name="Howarth C."/>
            <person name="Larson L."/>
            <person name="Lui A."/>
            <person name="MacDonald P.J.P."/>
            <person name="Montmayeur A."/>
            <person name="Murphy C."/>
            <person name="Neiman D."/>
            <person name="Pearson M."/>
            <person name="Priest M."/>
            <person name="Roberts A."/>
            <person name="Saif S."/>
            <person name="Shea T."/>
            <person name="Shenoy N."/>
            <person name="Sisk P."/>
            <person name="Stolte C."/>
            <person name="Sykes S."/>
            <person name="Wortman J."/>
            <person name="Nusbaum C."/>
            <person name="Birren B."/>
        </authorList>
    </citation>
    <scope>NUCLEOTIDE SEQUENCE [LARGE SCALE GENOMIC DNA]</scope>
    <source>
        <strain evidence="3 4">ACC2</strain>
    </source>
</reference>
<keyword evidence="1" id="KW-0680">Restriction system</keyword>
<dbReference type="GO" id="GO:0003677">
    <property type="term" value="F:DNA binding"/>
    <property type="evidence" value="ECO:0007669"/>
    <property type="project" value="UniProtKB-KW"/>
</dbReference>
<dbReference type="Gene3D" id="3.90.220.20">
    <property type="entry name" value="DNA methylase specificity domains"/>
    <property type="match status" value="1"/>
</dbReference>
<organism evidence="3 4">
    <name type="scientific">Stomatobaculum longum</name>
    <dbReference type="NCBI Taxonomy" id="796942"/>
    <lineage>
        <taxon>Bacteria</taxon>
        <taxon>Bacillati</taxon>
        <taxon>Bacillota</taxon>
        <taxon>Clostridia</taxon>
        <taxon>Lachnospirales</taxon>
        <taxon>Lachnospiraceae</taxon>
        <taxon>Stomatobaculum</taxon>
    </lineage>
</organism>
<accession>A0AA36Y4L5</accession>
<dbReference type="EMBL" id="AGEL01000007">
    <property type="protein sequence ID" value="EHO16621.1"/>
    <property type="molecule type" value="Genomic_DNA"/>
</dbReference>
<evidence type="ECO:0000256" key="1">
    <source>
        <dbReference type="ARBA" id="ARBA00022747"/>
    </source>
</evidence>
<dbReference type="Proteomes" id="UP000018466">
    <property type="component" value="Unassembled WGS sequence"/>
</dbReference>